<dbReference type="PANTHER" id="PTHR36573:SF1">
    <property type="entry name" value="INTERMEMBRANE PHOSPHOLIPID TRANSPORT SYSTEM BINDING PROTEIN MLAC"/>
    <property type="match status" value="1"/>
</dbReference>
<dbReference type="KEGG" id="dak:DaAHT2_1296"/>
<dbReference type="eggNOG" id="COG2854">
    <property type="taxonomic scope" value="Bacteria"/>
</dbReference>
<dbReference type="InterPro" id="IPR042245">
    <property type="entry name" value="Tgt2/MlaC_sf"/>
</dbReference>
<dbReference type="InterPro" id="IPR008869">
    <property type="entry name" value="MlaC/ttg2D"/>
</dbReference>
<dbReference type="FunCoup" id="D6Z366">
    <property type="interactions" value="102"/>
</dbReference>
<dbReference type="PIRSF" id="PIRSF004649">
    <property type="entry name" value="MlaC"/>
    <property type="match status" value="1"/>
</dbReference>
<keyword evidence="2" id="KW-1185">Reference proteome</keyword>
<dbReference type="STRING" id="589865.DaAHT2_1296"/>
<dbReference type="Gene3D" id="3.10.450.710">
    <property type="entry name" value="Tgt2/MlaC"/>
    <property type="match status" value="1"/>
</dbReference>
<dbReference type="PANTHER" id="PTHR36573">
    <property type="entry name" value="INTERMEMBRANE PHOSPHOLIPID TRANSPORT SYSTEM BINDING PROTEIN MLAC"/>
    <property type="match status" value="1"/>
</dbReference>
<reference evidence="2" key="1">
    <citation type="submission" date="2010-02" db="EMBL/GenBank/DDBJ databases">
        <title>Complete sequence of Desulfurivibrio alkaliphilus AHT2.</title>
        <authorList>
            <consortium name="US DOE Joint Genome Institute"/>
            <person name="Pitluck S."/>
            <person name="Chertkov O."/>
            <person name="Detter J.C."/>
            <person name="Han C."/>
            <person name="Tapia R."/>
            <person name="Larimer F."/>
            <person name="Land M."/>
            <person name="Hauser L."/>
            <person name="Kyrpides N."/>
            <person name="Mikhailova N."/>
            <person name="Sorokin D.Y."/>
            <person name="Muyzer G."/>
            <person name="Woyke T."/>
        </authorList>
    </citation>
    <scope>NUCLEOTIDE SEQUENCE [LARGE SCALE GENOMIC DNA]</scope>
    <source>
        <strain evidence="2">DSM 19089 / UNIQEM U267 / AHT2</strain>
    </source>
</reference>
<proteinExistence type="predicted"/>
<evidence type="ECO:0000313" key="2">
    <source>
        <dbReference type="Proteomes" id="UP000001508"/>
    </source>
</evidence>
<dbReference type="Pfam" id="PF05494">
    <property type="entry name" value="MlaC"/>
    <property type="match status" value="1"/>
</dbReference>
<dbReference type="EMBL" id="CP001940">
    <property type="protein sequence ID" value="ADH85991.1"/>
    <property type="molecule type" value="Genomic_DNA"/>
</dbReference>
<organism evidence="1 2">
    <name type="scientific">Desulfurivibrio alkaliphilus (strain DSM 19089 / UNIQEM U267 / AHT2)</name>
    <dbReference type="NCBI Taxonomy" id="589865"/>
    <lineage>
        <taxon>Bacteria</taxon>
        <taxon>Pseudomonadati</taxon>
        <taxon>Thermodesulfobacteriota</taxon>
        <taxon>Desulfobulbia</taxon>
        <taxon>Desulfobulbales</taxon>
        <taxon>Desulfobulbaceae</taxon>
        <taxon>Desulfurivibrio</taxon>
    </lineage>
</organism>
<dbReference type="InParanoid" id="D6Z366"/>
<protein>
    <submittedName>
        <fullName evidence="1">Toluene tolerance family protein</fullName>
    </submittedName>
</protein>
<sequence>MQSDKTFLPAGMALAGGRWLLPAALMLIMALAPWGVAAAEPRDTVTQAVDEIIDVLTDPELAGTENRQSRYDKVVALVERFFDFEEISMRALGPRWRELSTEQRQLFIGLFKQYLENNYVDQVDRYSGEKVVVGEQEIREDRRGNRFARVATDFIMRDQAVPVHYRMREKDGRWVVYDVDIEGVSLVRNFRSQFDPYPFEELIRRMEESIASGRELDGQS</sequence>
<dbReference type="Proteomes" id="UP000001508">
    <property type="component" value="Chromosome"/>
</dbReference>
<dbReference type="HOGENOM" id="CLU_094502_2_0_7"/>
<accession>D6Z366</accession>
<gene>
    <name evidence="1" type="ordered locus">DaAHT2_1296</name>
</gene>
<evidence type="ECO:0000313" key="1">
    <source>
        <dbReference type="EMBL" id="ADH85991.1"/>
    </source>
</evidence>
<dbReference type="RefSeq" id="WP_013163519.1">
    <property type="nucleotide sequence ID" value="NC_014216.1"/>
</dbReference>
<name>D6Z366_DESAT</name>
<dbReference type="AlphaFoldDB" id="D6Z366"/>